<dbReference type="SMART" id="SM00481">
    <property type="entry name" value="POLIIIAc"/>
    <property type="match status" value="1"/>
</dbReference>
<name>A0A0F9CRD1_9ZZZZ</name>
<gene>
    <name evidence="2" type="ORF">LCGC14_2292570</name>
</gene>
<dbReference type="EMBL" id="LAZR01032147">
    <property type="protein sequence ID" value="KKL51729.1"/>
    <property type="molecule type" value="Genomic_DNA"/>
</dbReference>
<proteinExistence type="predicted"/>
<organism evidence="2">
    <name type="scientific">marine sediment metagenome</name>
    <dbReference type="NCBI Taxonomy" id="412755"/>
    <lineage>
        <taxon>unclassified sequences</taxon>
        <taxon>metagenomes</taxon>
        <taxon>ecological metagenomes</taxon>
    </lineage>
</organism>
<feature type="domain" description="Polymerase/histidinol phosphatase N-terminal" evidence="1">
    <location>
        <begin position="14"/>
        <end position="87"/>
    </location>
</feature>
<dbReference type="GO" id="GO:0042578">
    <property type="term" value="F:phosphoric ester hydrolase activity"/>
    <property type="evidence" value="ECO:0007669"/>
    <property type="project" value="TreeGrafter"/>
</dbReference>
<reference evidence="2" key="1">
    <citation type="journal article" date="2015" name="Nature">
        <title>Complex archaea that bridge the gap between prokaryotes and eukaryotes.</title>
        <authorList>
            <person name="Spang A."/>
            <person name="Saw J.H."/>
            <person name="Jorgensen S.L."/>
            <person name="Zaremba-Niedzwiedzka K."/>
            <person name="Martijn J."/>
            <person name="Lind A.E."/>
            <person name="van Eijk R."/>
            <person name="Schleper C."/>
            <person name="Guy L."/>
            <person name="Ettema T.J."/>
        </authorList>
    </citation>
    <scope>NUCLEOTIDE SEQUENCE</scope>
</reference>
<dbReference type="Pfam" id="PF02811">
    <property type="entry name" value="PHP"/>
    <property type="match status" value="1"/>
</dbReference>
<dbReference type="AlphaFoldDB" id="A0A0F9CRD1"/>
<dbReference type="SUPFAM" id="SSF89550">
    <property type="entry name" value="PHP domain-like"/>
    <property type="match status" value="1"/>
</dbReference>
<dbReference type="Gene3D" id="3.20.20.140">
    <property type="entry name" value="Metal-dependent hydrolases"/>
    <property type="match status" value="1"/>
</dbReference>
<dbReference type="InterPro" id="IPR050243">
    <property type="entry name" value="PHP_phosphatase"/>
</dbReference>
<evidence type="ECO:0000313" key="2">
    <source>
        <dbReference type="EMBL" id="KKL51729.1"/>
    </source>
</evidence>
<dbReference type="GO" id="GO:0008270">
    <property type="term" value="F:zinc ion binding"/>
    <property type="evidence" value="ECO:0007669"/>
    <property type="project" value="TreeGrafter"/>
</dbReference>
<sequence length="216" mass="25581">MKNCDKYKEFLITGEWHVHTNYTDGKNSIHEICRKAIEVNIPLICFTEHVSKESSYDYNKFIYDIKEARNKFDQLIIISGNETKILPSGELNITKPILRNAEYIGVAFHSFPNDINLFYESLIKVFNNYAIDTWMHPGLFFKKINEIIPDSLLKSIFEIMREKRIMLEINKKYDLPPKKWIDKARIYGVNFVRGGDIHSIENLKPYNEFTKFRFLI</sequence>
<evidence type="ECO:0000259" key="1">
    <source>
        <dbReference type="SMART" id="SM00481"/>
    </source>
</evidence>
<dbReference type="InterPro" id="IPR004013">
    <property type="entry name" value="PHP_dom"/>
</dbReference>
<protein>
    <recommendedName>
        <fullName evidence="1">Polymerase/histidinol phosphatase N-terminal domain-containing protein</fullName>
    </recommendedName>
</protein>
<dbReference type="GO" id="GO:0005829">
    <property type="term" value="C:cytosol"/>
    <property type="evidence" value="ECO:0007669"/>
    <property type="project" value="TreeGrafter"/>
</dbReference>
<dbReference type="PANTHER" id="PTHR36928:SF1">
    <property type="entry name" value="PHOSPHATASE YCDX-RELATED"/>
    <property type="match status" value="1"/>
</dbReference>
<dbReference type="PANTHER" id="PTHR36928">
    <property type="entry name" value="PHOSPHATASE YCDX-RELATED"/>
    <property type="match status" value="1"/>
</dbReference>
<dbReference type="InterPro" id="IPR003141">
    <property type="entry name" value="Pol/His_phosphatase_N"/>
</dbReference>
<accession>A0A0F9CRD1</accession>
<comment type="caution">
    <text evidence="2">The sequence shown here is derived from an EMBL/GenBank/DDBJ whole genome shotgun (WGS) entry which is preliminary data.</text>
</comment>
<dbReference type="InterPro" id="IPR016195">
    <property type="entry name" value="Pol/histidinol_Pase-like"/>
</dbReference>